<proteinExistence type="predicted"/>
<dbReference type="EMBL" id="CP018099">
    <property type="protein sequence ID" value="APF17705.1"/>
    <property type="molecule type" value="Genomic_DNA"/>
</dbReference>
<reference evidence="1 2" key="1">
    <citation type="submission" date="2016-11" db="EMBL/GenBank/DDBJ databases">
        <title>Genomic analysis of Caldithrix abyssi and proposal of a novel bacterial phylum Caldithrichaeota.</title>
        <authorList>
            <person name="Kublanov I."/>
            <person name="Sigalova O."/>
            <person name="Gavrilov S."/>
            <person name="Lebedinsky A."/>
            <person name="Ivanova N."/>
            <person name="Daum C."/>
            <person name="Reddy T."/>
            <person name="Klenk H.P."/>
            <person name="Goker M."/>
            <person name="Reva O."/>
            <person name="Miroshnichenko M."/>
            <person name="Kyprides N."/>
            <person name="Woyke T."/>
            <person name="Gelfand M."/>
        </authorList>
    </citation>
    <scope>NUCLEOTIDE SEQUENCE [LARGE SCALE GENOMIC DNA]</scope>
    <source>
        <strain evidence="1 2">LF13</strain>
    </source>
</reference>
<dbReference type="KEGG" id="caby:Cabys_954"/>
<accession>A0A1J1C5X8</accession>
<organism evidence="1 2">
    <name type="scientific">Caldithrix abyssi DSM 13497</name>
    <dbReference type="NCBI Taxonomy" id="880073"/>
    <lineage>
        <taxon>Bacteria</taxon>
        <taxon>Pseudomonadati</taxon>
        <taxon>Calditrichota</taxon>
        <taxon>Calditrichia</taxon>
        <taxon>Calditrichales</taxon>
        <taxon>Calditrichaceae</taxon>
        <taxon>Caldithrix</taxon>
    </lineage>
</organism>
<evidence type="ECO:0000313" key="1">
    <source>
        <dbReference type="EMBL" id="APF17705.1"/>
    </source>
</evidence>
<dbReference type="AlphaFoldDB" id="A0A1J1C5X8"/>
<gene>
    <name evidence="1" type="ORF">Cabys_954</name>
</gene>
<sequence length="38" mass="4334">MTAITSFPAFKFTFRESTCLLCNIPDFRGKRKTPFTCG</sequence>
<evidence type="ECO:0000313" key="2">
    <source>
        <dbReference type="Proteomes" id="UP000183868"/>
    </source>
</evidence>
<name>A0A1J1C5X8_CALAY</name>
<dbReference type="Proteomes" id="UP000183868">
    <property type="component" value="Chromosome"/>
</dbReference>
<protein>
    <submittedName>
        <fullName evidence="1">Uncharacterized protein</fullName>
    </submittedName>
</protein>